<evidence type="ECO:0000313" key="4">
    <source>
        <dbReference type="EMBL" id="OKL45597.1"/>
    </source>
</evidence>
<keyword evidence="5" id="KW-1185">Reference proteome</keyword>
<dbReference type="Gene3D" id="3.40.1190.20">
    <property type="match status" value="1"/>
</dbReference>
<evidence type="ECO:0000256" key="2">
    <source>
        <dbReference type="ARBA" id="ARBA00022777"/>
    </source>
</evidence>
<dbReference type="AlphaFoldDB" id="A0A1U7JLK1"/>
<name>A0A1U7JLK1_9HYPH</name>
<keyword evidence="1" id="KW-0808">Transferase</keyword>
<evidence type="ECO:0000313" key="5">
    <source>
        <dbReference type="Proteomes" id="UP000185783"/>
    </source>
</evidence>
<protein>
    <recommendedName>
        <fullName evidence="3">Carbohydrate kinase PfkB domain-containing protein</fullName>
    </recommendedName>
</protein>
<sequence length="306" mass="31548">MSHSTQLAVIGAIHVDRIAHAGRPIEPDTSTPGEISGKPGGVGANIARALARLDCRPILIGRVGNDPDGLWVRDHLAAVGINVSTVEVCDGLRTGCYLALHQPDGSLHAAISDSEITGTLPHPQADALPDALAACGIWLAESNLQPAMLAAIAAAKGERLLAADTVSSAKAQRLLPILDKLDVLFTNRLEAAALLDLPADTAGVDMARALHERGCKTIAITDGSHPLILSDNGQERVITPLPAKPKDVTGAGDAFIAGFLSAYSHGLSAIEAAYRGLAASAITVEATGAAPESLSLSAIEQRLNNH</sequence>
<feature type="domain" description="Carbohydrate kinase PfkB" evidence="3">
    <location>
        <begin position="5"/>
        <end position="291"/>
    </location>
</feature>
<dbReference type="EMBL" id="LVVZ01000005">
    <property type="protein sequence ID" value="OKL45597.1"/>
    <property type="molecule type" value="Genomic_DNA"/>
</dbReference>
<keyword evidence="2" id="KW-0418">Kinase</keyword>
<dbReference type="InterPro" id="IPR002173">
    <property type="entry name" value="Carboh/pur_kinase_PfkB_CS"/>
</dbReference>
<dbReference type="InterPro" id="IPR029056">
    <property type="entry name" value="Ribokinase-like"/>
</dbReference>
<dbReference type="PANTHER" id="PTHR10584">
    <property type="entry name" value="SUGAR KINASE"/>
    <property type="match status" value="1"/>
</dbReference>
<dbReference type="InterPro" id="IPR011611">
    <property type="entry name" value="PfkB_dom"/>
</dbReference>
<dbReference type="SUPFAM" id="SSF53613">
    <property type="entry name" value="Ribokinase-like"/>
    <property type="match status" value="1"/>
</dbReference>
<dbReference type="Proteomes" id="UP000185783">
    <property type="component" value="Unassembled WGS sequence"/>
</dbReference>
<accession>A0A1U7JLK1</accession>
<evidence type="ECO:0000256" key="1">
    <source>
        <dbReference type="ARBA" id="ARBA00022679"/>
    </source>
</evidence>
<dbReference type="PANTHER" id="PTHR10584:SF166">
    <property type="entry name" value="RIBOKINASE"/>
    <property type="match status" value="1"/>
</dbReference>
<dbReference type="RefSeq" id="WP_028480221.1">
    <property type="nucleotide sequence ID" value="NZ_LVVZ01000005.1"/>
</dbReference>
<dbReference type="GO" id="GO:0016301">
    <property type="term" value="F:kinase activity"/>
    <property type="evidence" value="ECO:0007669"/>
    <property type="project" value="UniProtKB-KW"/>
</dbReference>
<dbReference type="STRING" id="197461.A3843_02790"/>
<dbReference type="PROSITE" id="PS00584">
    <property type="entry name" value="PFKB_KINASES_2"/>
    <property type="match status" value="1"/>
</dbReference>
<evidence type="ECO:0000259" key="3">
    <source>
        <dbReference type="Pfam" id="PF00294"/>
    </source>
</evidence>
<proteinExistence type="predicted"/>
<organism evidence="4 5">
    <name type="scientific">Pseudovibrio exalbescens</name>
    <dbReference type="NCBI Taxonomy" id="197461"/>
    <lineage>
        <taxon>Bacteria</taxon>
        <taxon>Pseudomonadati</taxon>
        <taxon>Pseudomonadota</taxon>
        <taxon>Alphaproteobacteria</taxon>
        <taxon>Hyphomicrobiales</taxon>
        <taxon>Stappiaceae</taxon>
        <taxon>Pseudovibrio</taxon>
    </lineage>
</organism>
<comment type="caution">
    <text evidence="4">The sequence shown here is derived from an EMBL/GenBank/DDBJ whole genome shotgun (WGS) entry which is preliminary data.</text>
</comment>
<gene>
    <name evidence="4" type="ORF">A3843_02790</name>
</gene>
<dbReference type="Pfam" id="PF00294">
    <property type="entry name" value="PfkB"/>
    <property type="match status" value="1"/>
</dbReference>
<reference evidence="4 5" key="1">
    <citation type="submission" date="2016-03" db="EMBL/GenBank/DDBJ databases">
        <title>Genome sequence of Nesiotobacter sp. nov., a moderately halophilic alphaproteobacterium isolated from the Yellow Sea, China.</title>
        <authorList>
            <person name="Zhang G."/>
            <person name="Zhang R."/>
        </authorList>
    </citation>
    <scope>NUCLEOTIDE SEQUENCE [LARGE SCALE GENOMIC DNA]</scope>
    <source>
        <strain evidence="4 5">WB1-6</strain>
    </source>
</reference>
<dbReference type="GO" id="GO:0005829">
    <property type="term" value="C:cytosol"/>
    <property type="evidence" value="ECO:0007669"/>
    <property type="project" value="TreeGrafter"/>
</dbReference>